<dbReference type="RefSeq" id="WP_211466918.1">
    <property type="nucleotide sequence ID" value="NZ_JAGSXH010000024.1"/>
</dbReference>
<comment type="caution">
    <text evidence="2">The sequence shown here is derived from an EMBL/GenBank/DDBJ whole genome shotgun (WGS) entry which is preliminary data.</text>
</comment>
<accession>A0A8J8BCA2</accession>
<dbReference type="AlphaFoldDB" id="A0A8J8BCA2"/>
<dbReference type="InterPro" id="IPR036689">
    <property type="entry name" value="ESAT-6-like_sf"/>
</dbReference>
<name>A0A8J8BCA2_9ACTN</name>
<gene>
    <name evidence="2" type="ORF">KGA66_09730</name>
</gene>
<organism evidence="2 3">
    <name type="scientific">Actinocrinis puniceicyclus</name>
    <dbReference type="NCBI Taxonomy" id="977794"/>
    <lineage>
        <taxon>Bacteria</taxon>
        <taxon>Bacillati</taxon>
        <taxon>Actinomycetota</taxon>
        <taxon>Actinomycetes</taxon>
        <taxon>Catenulisporales</taxon>
        <taxon>Actinospicaceae</taxon>
        <taxon>Actinocrinis</taxon>
    </lineage>
</organism>
<dbReference type="Proteomes" id="UP000677913">
    <property type="component" value="Unassembled WGS sequence"/>
</dbReference>
<evidence type="ECO:0000313" key="2">
    <source>
        <dbReference type="EMBL" id="MBS2963325.1"/>
    </source>
</evidence>
<proteinExistence type="predicted"/>
<dbReference type="InterPro" id="IPR057746">
    <property type="entry name" value="CpnT-like_N"/>
</dbReference>
<protein>
    <submittedName>
        <fullName evidence="2">WXG100 family type VII secretion target</fullName>
    </submittedName>
</protein>
<keyword evidence="3" id="KW-1185">Reference proteome</keyword>
<dbReference type="Pfam" id="PF25547">
    <property type="entry name" value="WXG100_2"/>
    <property type="match status" value="1"/>
</dbReference>
<evidence type="ECO:0000313" key="3">
    <source>
        <dbReference type="Proteomes" id="UP000677913"/>
    </source>
</evidence>
<dbReference type="EMBL" id="JAGSXH010000024">
    <property type="protein sequence ID" value="MBS2963325.1"/>
    <property type="molecule type" value="Genomic_DNA"/>
</dbReference>
<dbReference type="SUPFAM" id="SSF140453">
    <property type="entry name" value="EsxAB dimer-like"/>
    <property type="match status" value="1"/>
</dbReference>
<sequence length="244" mass="25160">MSIELPGEVVWFLNLIGVQWPNVDEDQVRAFAGHVRDFATNLDSTHQAATSTIQQMSSAYTGNSYEQLVETWARMSNDHMKELVESCHVVATALDVAADAIVAAKVAAIAELVALVASFVADQAAAVLTFGAAEAAEALVIEAGKKLINALIQQLEQQIIGQVIEAAVGPLEQVVERALGGLVFKGLEGALGVSAGGGGSVGASFSIMPEALASHATALQGHADAVAGHAETFAANVAGVRFGD</sequence>
<feature type="domain" description="Outer membrane channel protein CpnT-like N-terminal" evidence="1">
    <location>
        <begin position="17"/>
        <end position="138"/>
    </location>
</feature>
<evidence type="ECO:0000259" key="1">
    <source>
        <dbReference type="Pfam" id="PF25547"/>
    </source>
</evidence>
<dbReference type="Gene3D" id="1.10.287.1060">
    <property type="entry name" value="ESAT-6-like"/>
    <property type="match status" value="1"/>
</dbReference>
<reference evidence="2" key="1">
    <citation type="submission" date="2021-04" db="EMBL/GenBank/DDBJ databases">
        <title>Genome based classification of Actinospica acidithermotolerans sp. nov., an actinobacterium isolated from an Indonesian hot spring.</title>
        <authorList>
            <person name="Kusuma A.B."/>
            <person name="Putra K.E."/>
            <person name="Nafisah S."/>
            <person name="Loh J."/>
            <person name="Nouioui I."/>
            <person name="Goodfellow M."/>
        </authorList>
    </citation>
    <scope>NUCLEOTIDE SEQUENCE</scope>
    <source>
        <strain evidence="2">DSM 45618</strain>
    </source>
</reference>